<dbReference type="InterPro" id="IPR023439">
    <property type="entry name" value="Mal_deCO2ase/Cit_lyase_ACP"/>
</dbReference>
<evidence type="ECO:0000313" key="6">
    <source>
        <dbReference type="EMBL" id="TPW43690.1"/>
    </source>
</evidence>
<proteinExistence type="inferred from homology"/>
<sequence length="97" mass="10506">MKIVKAAIAGTLESSDLIVKVSPCEDGLDVTINSEVYKQFGEQIGAVVCETLRAFSVTQGQIIVEDKGALDCVIRARMQAAILRGTESQHIDWGKLK</sequence>
<dbReference type="GO" id="GO:0016829">
    <property type="term" value="F:lyase activity"/>
    <property type="evidence" value="ECO:0007669"/>
    <property type="project" value="UniProtKB-KW"/>
</dbReference>
<name>A0A506VF49_9GAMM</name>
<protein>
    <recommendedName>
        <fullName evidence="4">Citrate lyase acyl carrier protein</fullName>
    </recommendedName>
    <alternativeName>
        <fullName evidence="4">Citrate lyase gamma chain</fullName>
    </alternativeName>
</protein>
<evidence type="ECO:0000256" key="4">
    <source>
        <dbReference type="HAMAP-Rule" id="MF_00805"/>
    </source>
</evidence>
<comment type="subcellular location">
    <subcellularLocation>
        <location evidence="1 4">Cytoplasm</location>
    </subcellularLocation>
</comment>
<comment type="caution">
    <text evidence="6">The sequence shown here is derived from an EMBL/GenBank/DDBJ whole genome shotgun (WGS) entry which is preliminary data.</text>
</comment>
<reference evidence="6 7" key="1">
    <citation type="submission" date="2019-06" db="EMBL/GenBank/DDBJ databases">
        <authorList>
            <person name="Yang Y."/>
        </authorList>
    </citation>
    <scope>NUCLEOTIDE SEQUENCE [LARGE SCALE GENOMIC DNA]</scope>
    <source>
        <strain evidence="6 7">BIT-26</strain>
    </source>
</reference>
<dbReference type="EMBL" id="VHQI01000002">
    <property type="protein sequence ID" value="TPW43690.1"/>
    <property type="molecule type" value="Genomic_DNA"/>
</dbReference>
<accession>A0A506VF49</accession>
<dbReference type="InterPro" id="IPR006495">
    <property type="entry name" value="CitD"/>
</dbReference>
<gene>
    <name evidence="4 6" type="primary">citD</name>
    <name evidence="6" type="ORF">FKM52_03870</name>
</gene>
<comment type="similarity">
    <text evidence="4">Belongs to the CitD family.</text>
</comment>
<evidence type="ECO:0000256" key="5">
    <source>
        <dbReference type="PIRSR" id="PIRSR002736-50"/>
    </source>
</evidence>
<keyword evidence="3 4" id="KW-0597">Phosphoprotein</keyword>
<evidence type="ECO:0000256" key="3">
    <source>
        <dbReference type="ARBA" id="ARBA00022553"/>
    </source>
</evidence>
<dbReference type="PIRSF" id="PIRSF002736">
    <property type="entry name" value="Citrt_lyas_gamma"/>
    <property type="match status" value="1"/>
</dbReference>
<evidence type="ECO:0000256" key="1">
    <source>
        <dbReference type="ARBA" id="ARBA00004496"/>
    </source>
</evidence>
<dbReference type="HAMAP" id="MF_00805">
    <property type="entry name" value="CitD"/>
    <property type="match status" value="1"/>
</dbReference>
<dbReference type="AlphaFoldDB" id="A0A506VF49"/>
<dbReference type="OrthoDB" id="9798736at2"/>
<keyword evidence="6" id="KW-0456">Lyase</keyword>
<keyword evidence="7" id="KW-1185">Reference proteome</keyword>
<evidence type="ECO:0000313" key="7">
    <source>
        <dbReference type="Proteomes" id="UP000319523"/>
    </source>
</evidence>
<dbReference type="Proteomes" id="UP000319523">
    <property type="component" value="Unassembled WGS sequence"/>
</dbReference>
<feature type="modified residue" description="O-(phosphoribosyl dephospho-coenzyme A)serine" evidence="4 5">
    <location>
        <position position="14"/>
    </location>
</feature>
<dbReference type="GO" id="GO:0005737">
    <property type="term" value="C:cytoplasm"/>
    <property type="evidence" value="ECO:0007669"/>
    <property type="project" value="UniProtKB-SubCell"/>
</dbReference>
<dbReference type="RefSeq" id="WP_141174881.1">
    <property type="nucleotide sequence ID" value="NZ_JBHUFX010000032.1"/>
</dbReference>
<comment type="function">
    <text evidence="4">Covalent carrier of the coenzyme of citrate lyase.</text>
</comment>
<evidence type="ECO:0000256" key="2">
    <source>
        <dbReference type="ARBA" id="ARBA00022490"/>
    </source>
</evidence>
<organism evidence="6 7">
    <name type="scientific">Mixta tenebrionis</name>
    <dbReference type="NCBI Taxonomy" id="2562439"/>
    <lineage>
        <taxon>Bacteria</taxon>
        <taxon>Pseudomonadati</taxon>
        <taxon>Pseudomonadota</taxon>
        <taxon>Gammaproteobacteria</taxon>
        <taxon>Enterobacterales</taxon>
        <taxon>Erwiniaceae</taxon>
        <taxon>Mixta</taxon>
    </lineage>
</organism>
<keyword evidence="2 4" id="KW-0963">Cytoplasm</keyword>
<dbReference type="Pfam" id="PF06857">
    <property type="entry name" value="ACP"/>
    <property type="match status" value="1"/>
</dbReference>
<dbReference type="NCBIfam" id="TIGR01608">
    <property type="entry name" value="citD"/>
    <property type="match status" value="1"/>
</dbReference>
<comment type="subunit">
    <text evidence="4">Oligomer with a subunit composition of (alpha,beta,gamma)6.</text>
</comment>
<dbReference type="NCBIfam" id="NF009726">
    <property type="entry name" value="PRK13253.1"/>
    <property type="match status" value="1"/>
</dbReference>